<dbReference type="PANTHER" id="PTHR10736">
    <property type="entry name" value="BESTROPHIN"/>
    <property type="match status" value="1"/>
</dbReference>
<reference evidence="8" key="1">
    <citation type="submission" date="2022-11" db="UniProtKB">
        <authorList>
            <consortium name="WormBaseParasite"/>
        </authorList>
    </citation>
    <scope>IDENTIFICATION</scope>
</reference>
<comment type="subcellular location">
    <subcellularLocation>
        <location evidence="6">Cell membrane</location>
        <topology evidence="6">Multi-pass membrane protein</topology>
    </subcellularLocation>
    <subcellularLocation>
        <location evidence="1">Membrane</location>
    </subcellularLocation>
</comment>
<dbReference type="GO" id="GO:0005886">
    <property type="term" value="C:plasma membrane"/>
    <property type="evidence" value="ECO:0007669"/>
    <property type="project" value="UniProtKB-SubCell"/>
</dbReference>
<dbReference type="GO" id="GO:0005254">
    <property type="term" value="F:chloride channel activity"/>
    <property type="evidence" value="ECO:0007669"/>
    <property type="project" value="UniProtKB-KW"/>
</dbReference>
<evidence type="ECO:0000256" key="3">
    <source>
        <dbReference type="ARBA" id="ARBA00022989"/>
    </source>
</evidence>
<evidence type="ECO:0000256" key="6">
    <source>
        <dbReference type="RuleBase" id="RU363126"/>
    </source>
</evidence>
<keyword evidence="2 6" id="KW-0812">Transmembrane</keyword>
<evidence type="ECO:0000313" key="8">
    <source>
        <dbReference type="WBParaSite" id="jg11425"/>
    </source>
</evidence>
<keyword evidence="6" id="KW-0407">Ion channel</keyword>
<dbReference type="InterPro" id="IPR000615">
    <property type="entry name" value="Bestrophin"/>
</dbReference>
<name>A0A915CQF4_9BILA</name>
<keyword evidence="6" id="KW-0869">Chloride channel</keyword>
<feature type="transmembrane region" description="Helical" evidence="6">
    <location>
        <begin position="65"/>
        <end position="91"/>
    </location>
</feature>
<evidence type="ECO:0000313" key="7">
    <source>
        <dbReference type="Proteomes" id="UP000887574"/>
    </source>
</evidence>
<dbReference type="AlphaFoldDB" id="A0A915CQF4"/>
<keyword evidence="7" id="KW-1185">Reference proteome</keyword>
<comment type="function">
    <text evidence="6">Forms chloride channels.</text>
</comment>
<keyword evidence="6" id="KW-0868">Chloride</keyword>
<dbReference type="PANTHER" id="PTHR10736:SF20">
    <property type="entry name" value="BESTROPHIN HOMOLOG 22"/>
    <property type="match status" value="1"/>
</dbReference>
<keyword evidence="6" id="KW-0813">Transport</keyword>
<keyword evidence="6" id="KW-0406">Ion transport</keyword>
<evidence type="ECO:0000256" key="1">
    <source>
        <dbReference type="ARBA" id="ARBA00004370"/>
    </source>
</evidence>
<evidence type="ECO:0000256" key="4">
    <source>
        <dbReference type="ARBA" id="ARBA00023136"/>
    </source>
</evidence>
<evidence type="ECO:0000256" key="2">
    <source>
        <dbReference type="ARBA" id="ARBA00022692"/>
    </source>
</evidence>
<keyword evidence="4 6" id="KW-0472">Membrane</keyword>
<sequence>MTISYNLDVSSTSWKSFLRLLLRWRGSVWKAVFSQLIVWTFVYLIISLIYRFVLTEAHQKVFESLVFYFNTGIDSHIPLTFMLGFFVSFVVGRWGSILNGIGWIDNSAVCFATFIRGSDTETRILRRTLVRYMVLTQALVLRDISMQVRKRFPTLDTLEAAGLITKAELNKLDDIYDPYSRYWSPIQWCYSLLYDARLHGKIPSDHLLQKITDEIQVFRHGLSSLLKYDWVPIPLLYPQIIFFSVRLYFLICLVGRQFVVRPGALHRSEVDLWLPVVTMIQFTVYVGWMKVAEALLNPMGEDDDDLECNYVIDKNLITGLTLVDQGGKKSPDLEKDFFWNDEHVALSIVWNQPSALYIHSLDLLPSQVKFLTTDNVFKKIIFSLVKNIKTITMIPHKSKLSKMDEETQQAHVRIVNVEEHNNRHKSQRK</sequence>
<organism evidence="7 8">
    <name type="scientific">Ditylenchus dipsaci</name>
    <dbReference type="NCBI Taxonomy" id="166011"/>
    <lineage>
        <taxon>Eukaryota</taxon>
        <taxon>Metazoa</taxon>
        <taxon>Ecdysozoa</taxon>
        <taxon>Nematoda</taxon>
        <taxon>Chromadorea</taxon>
        <taxon>Rhabditida</taxon>
        <taxon>Tylenchina</taxon>
        <taxon>Tylenchomorpha</taxon>
        <taxon>Sphaerularioidea</taxon>
        <taxon>Anguinidae</taxon>
        <taxon>Anguininae</taxon>
        <taxon>Ditylenchus</taxon>
    </lineage>
</organism>
<dbReference type="GO" id="GO:0034707">
    <property type="term" value="C:chloride channel complex"/>
    <property type="evidence" value="ECO:0007669"/>
    <property type="project" value="UniProtKB-KW"/>
</dbReference>
<keyword evidence="6" id="KW-1003">Cell membrane</keyword>
<feature type="transmembrane region" description="Helical" evidence="6">
    <location>
        <begin position="32"/>
        <end position="53"/>
    </location>
</feature>
<dbReference type="Proteomes" id="UP000887574">
    <property type="component" value="Unplaced"/>
</dbReference>
<protein>
    <recommendedName>
        <fullName evidence="6">Bestrophin homolog</fullName>
    </recommendedName>
</protein>
<accession>A0A915CQF4</accession>
<dbReference type="InterPro" id="IPR021134">
    <property type="entry name" value="Bestrophin-like"/>
</dbReference>
<dbReference type="WBParaSite" id="jg11425">
    <property type="protein sequence ID" value="jg11425"/>
    <property type="gene ID" value="jg11425"/>
</dbReference>
<proteinExistence type="inferred from homology"/>
<comment type="similarity">
    <text evidence="5 6">Belongs to the anion channel-forming bestrophin (TC 1.A.46) family. Calcium-sensitive chloride channel subfamily.</text>
</comment>
<evidence type="ECO:0000256" key="5">
    <source>
        <dbReference type="ARBA" id="ARBA00034769"/>
    </source>
</evidence>
<dbReference type="Pfam" id="PF01062">
    <property type="entry name" value="Bestrophin"/>
    <property type="match status" value="1"/>
</dbReference>
<keyword evidence="3 6" id="KW-1133">Transmembrane helix</keyword>